<reference evidence="2 3" key="1">
    <citation type="submission" date="2019-03" db="EMBL/GenBank/DDBJ databases">
        <title>Genomic Encyclopedia of Type Strains, Phase III (KMG-III): the genomes of soil and plant-associated and newly described type strains.</title>
        <authorList>
            <person name="Whitman W."/>
        </authorList>
    </citation>
    <scope>NUCLEOTIDE SEQUENCE [LARGE SCALE GENOMIC DNA]</scope>
    <source>
        <strain evidence="2 3">DSM 27373</strain>
    </source>
</reference>
<gene>
    <name evidence="2" type="ORF">EV640_10773</name>
</gene>
<dbReference type="EMBL" id="SOAN01000007">
    <property type="protein sequence ID" value="TDS84677.1"/>
    <property type="molecule type" value="Genomic_DNA"/>
</dbReference>
<protein>
    <recommendedName>
        <fullName evidence="4">Molybdopterin-dependent oxidoreductase-like protein</fullName>
    </recommendedName>
</protein>
<sequence>MTRSNPPVEEADENDLEVDKPKDWAAGMPGVYHSLQPALKHMGASRSARTLLTMNQKQGFDCMSCAWPDPSGHRSKFEYCENGAKTVTWEATPVTVASDFWAEHPISELREP</sequence>
<dbReference type="AlphaFoldDB" id="A0A4R7G0P9"/>
<evidence type="ECO:0000313" key="3">
    <source>
        <dbReference type="Proteomes" id="UP000294506"/>
    </source>
</evidence>
<evidence type="ECO:0000256" key="1">
    <source>
        <dbReference type="SAM" id="MobiDB-lite"/>
    </source>
</evidence>
<evidence type="ECO:0008006" key="4">
    <source>
        <dbReference type="Google" id="ProtNLM"/>
    </source>
</evidence>
<evidence type="ECO:0000313" key="2">
    <source>
        <dbReference type="EMBL" id="TDS84677.1"/>
    </source>
</evidence>
<name>A0A4R7G0P9_9MICC</name>
<feature type="region of interest" description="Disordered" evidence="1">
    <location>
        <begin position="1"/>
        <end position="20"/>
    </location>
</feature>
<keyword evidence="3" id="KW-1185">Reference proteome</keyword>
<organism evidence="2 3">
    <name type="scientific">Nesterenkonia aurantiaca</name>
    <dbReference type="NCBI Taxonomy" id="1436010"/>
    <lineage>
        <taxon>Bacteria</taxon>
        <taxon>Bacillati</taxon>
        <taxon>Actinomycetota</taxon>
        <taxon>Actinomycetes</taxon>
        <taxon>Micrococcales</taxon>
        <taxon>Micrococcaceae</taxon>
        <taxon>Nesterenkonia</taxon>
    </lineage>
</organism>
<comment type="caution">
    <text evidence="2">The sequence shown here is derived from an EMBL/GenBank/DDBJ whole genome shotgun (WGS) entry which is preliminary data.</text>
</comment>
<accession>A0A4R7G0P9</accession>
<dbReference type="Proteomes" id="UP000294506">
    <property type="component" value="Unassembled WGS sequence"/>
</dbReference>
<proteinExistence type="predicted"/>